<evidence type="ECO:0000256" key="4">
    <source>
        <dbReference type="ARBA" id="ARBA00022723"/>
    </source>
</evidence>
<reference evidence="12" key="2">
    <citation type="submission" date="2023-07" db="EMBL/GenBank/DDBJ databases">
        <title>Marinomonas vulgaris A79, complete genome.</title>
        <authorList>
            <person name="Ying J.-J."/>
        </authorList>
    </citation>
    <scope>NUCLEOTIDE SEQUENCE [LARGE SCALE GENOMIC DNA]</scope>
    <source>
        <strain evidence="12">A79</strain>
    </source>
</reference>
<feature type="transmembrane region" description="Helical" evidence="9">
    <location>
        <begin position="199"/>
        <end position="218"/>
    </location>
</feature>
<feature type="transmembrane region" description="Helical" evidence="9">
    <location>
        <begin position="25"/>
        <end position="43"/>
    </location>
</feature>
<evidence type="ECO:0000313" key="12">
    <source>
        <dbReference type="Proteomes" id="UP000679722"/>
    </source>
</evidence>
<dbReference type="EMBL" id="JAGSSV010000002">
    <property type="protein sequence ID" value="MBR7887782.1"/>
    <property type="molecule type" value="Genomic_DNA"/>
</dbReference>
<dbReference type="CDD" id="cd06198">
    <property type="entry name" value="FNR_like_3"/>
    <property type="match status" value="1"/>
</dbReference>
<feature type="transmembrane region" description="Helical" evidence="9">
    <location>
        <begin position="49"/>
        <end position="68"/>
    </location>
</feature>
<keyword evidence="9" id="KW-0472">Membrane</keyword>
<name>A0ABS5H8L5_9GAMM</name>
<evidence type="ECO:0000259" key="10">
    <source>
        <dbReference type="PROSITE" id="PS51384"/>
    </source>
</evidence>
<keyword evidence="9" id="KW-1133">Transmembrane helix</keyword>
<protein>
    <submittedName>
        <fullName evidence="11">Ferredoxin reductase family protein</fullName>
    </submittedName>
</protein>
<dbReference type="PROSITE" id="PS51384">
    <property type="entry name" value="FAD_FR"/>
    <property type="match status" value="1"/>
</dbReference>
<evidence type="ECO:0000256" key="6">
    <source>
        <dbReference type="ARBA" id="ARBA00023002"/>
    </source>
</evidence>
<dbReference type="InterPro" id="IPR017927">
    <property type="entry name" value="FAD-bd_FR_type"/>
</dbReference>
<evidence type="ECO:0000313" key="11">
    <source>
        <dbReference type="EMBL" id="MBR7887782.1"/>
    </source>
</evidence>
<sequence>MTTRTSLVAKPKQRRSLYLGERGKLLLGYTAIMLIPFLATYALDMQLKTTYAFALSAMNTLAMMMFYLQFPLGSRLKKIAWFANIDWNMTHHKKVGQWLGLIFFLHPILILAPRFSMSWGDGITSVITTVTASNMLIGVIAWVSMVVWILLSIFKQRLPIRYETWRLTHMMGFVTIIVLATVHITNIGQHGQYAPWFNVIWWGLCSFSVMMVLFNYFVKPILLKRQPFELTEVTQVSSRDWQVTLKTNNDAFDFEPGQFVWFNTTAPGGLKNAAKEHPFSIASSRSSLPNLSFLIRNLGDYTSQLGTLKIGQNVYVDGPYGSMSLHDSAKAKAILLIAGGAGIGPMLSLLRGLADQNDTRPIRLIYGNNQLDQMVLQEDILQLETTMANFKQQLVSLDKGKNAYQGVIDQTIISRLIEPHPTADWSVYLCGPQPMVEGVQGSLKKLSIANRHIHFEHLSF</sequence>
<keyword evidence="9" id="KW-0812">Transmembrane</keyword>
<dbReference type="Gene3D" id="2.40.30.10">
    <property type="entry name" value="Translation factors"/>
    <property type="match status" value="1"/>
</dbReference>
<dbReference type="InterPro" id="IPR013112">
    <property type="entry name" value="FAD-bd_8"/>
</dbReference>
<keyword evidence="2" id="KW-0285">Flavoprotein</keyword>
<evidence type="ECO:0000256" key="3">
    <source>
        <dbReference type="ARBA" id="ARBA00022714"/>
    </source>
</evidence>
<evidence type="ECO:0000256" key="7">
    <source>
        <dbReference type="ARBA" id="ARBA00023004"/>
    </source>
</evidence>
<dbReference type="Proteomes" id="UP000679722">
    <property type="component" value="Unassembled WGS sequence"/>
</dbReference>
<evidence type="ECO:0000256" key="1">
    <source>
        <dbReference type="ARBA" id="ARBA00001974"/>
    </source>
</evidence>
<dbReference type="InterPro" id="IPR001433">
    <property type="entry name" value="OxRdtase_FAD/NAD-bd"/>
</dbReference>
<organism evidence="11 12">
    <name type="scientific">Marinomonas vulgaris</name>
    <dbReference type="NCBI Taxonomy" id="2823372"/>
    <lineage>
        <taxon>Bacteria</taxon>
        <taxon>Pseudomonadati</taxon>
        <taxon>Pseudomonadota</taxon>
        <taxon>Gammaproteobacteria</taxon>
        <taxon>Oceanospirillales</taxon>
        <taxon>Oceanospirillaceae</taxon>
        <taxon>Marinomonas</taxon>
    </lineage>
</organism>
<evidence type="ECO:0000256" key="9">
    <source>
        <dbReference type="SAM" id="Phobius"/>
    </source>
</evidence>
<dbReference type="PANTHER" id="PTHR47354">
    <property type="entry name" value="NADH OXIDOREDUCTASE HCR"/>
    <property type="match status" value="1"/>
</dbReference>
<feature type="transmembrane region" description="Helical" evidence="9">
    <location>
        <begin position="333"/>
        <end position="354"/>
    </location>
</feature>
<proteinExistence type="predicted"/>
<evidence type="ECO:0000256" key="8">
    <source>
        <dbReference type="ARBA" id="ARBA00023014"/>
    </source>
</evidence>
<dbReference type="SUPFAM" id="SSF52343">
    <property type="entry name" value="Ferredoxin reductase-like, C-terminal NADP-linked domain"/>
    <property type="match status" value="1"/>
</dbReference>
<feature type="transmembrane region" description="Helical" evidence="9">
    <location>
        <begin position="135"/>
        <end position="154"/>
    </location>
</feature>
<dbReference type="SUPFAM" id="SSF63380">
    <property type="entry name" value="Riboflavin synthase domain-like"/>
    <property type="match status" value="1"/>
</dbReference>
<keyword evidence="3" id="KW-0001">2Fe-2S</keyword>
<accession>A0ABS5H8L5</accession>
<dbReference type="InterPro" id="IPR017938">
    <property type="entry name" value="Riboflavin_synthase-like_b-brl"/>
</dbReference>
<dbReference type="Pfam" id="PF08022">
    <property type="entry name" value="FAD_binding_8"/>
    <property type="match status" value="1"/>
</dbReference>
<keyword evidence="5" id="KW-0274">FAD</keyword>
<comment type="cofactor">
    <cofactor evidence="1">
        <name>FAD</name>
        <dbReference type="ChEBI" id="CHEBI:57692"/>
    </cofactor>
</comment>
<dbReference type="RefSeq" id="WP_211535138.1">
    <property type="nucleotide sequence ID" value="NZ_JAGSSV010000002.1"/>
</dbReference>
<dbReference type="PANTHER" id="PTHR47354:SF8">
    <property type="entry name" value="1,2-PHENYLACETYL-COA EPOXIDASE, SUBUNIT E"/>
    <property type="match status" value="1"/>
</dbReference>
<keyword evidence="8" id="KW-0411">Iron-sulfur</keyword>
<dbReference type="Gene3D" id="3.40.50.80">
    <property type="entry name" value="Nucleotide-binding domain of ferredoxin-NADP reductase (FNR) module"/>
    <property type="match status" value="1"/>
</dbReference>
<dbReference type="InterPro" id="IPR050415">
    <property type="entry name" value="MRET"/>
</dbReference>
<keyword evidence="7" id="KW-0408">Iron</keyword>
<feature type="transmembrane region" description="Helical" evidence="9">
    <location>
        <begin position="166"/>
        <end position="187"/>
    </location>
</feature>
<keyword evidence="6" id="KW-0560">Oxidoreductase</keyword>
<feature type="domain" description="FAD-binding FR-type" evidence="10">
    <location>
        <begin position="223"/>
        <end position="326"/>
    </location>
</feature>
<feature type="transmembrane region" description="Helical" evidence="9">
    <location>
        <begin position="98"/>
        <end position="115"/>
    </location>
</feature>
<evidence type="ECO:0000256" key="2">
    <source>
        <dbReference type="ARBA" id="ARBA00022630"/>
    </source>
</evidence>
<comment type="caution">
    <text evidence="11">The sequence shown here is derived from an EMBL/GenBank/DDBJ whole genome shotgun (WGS) entry which is preliminary data.</text>
</comment>
<reference evidence="11 12" key="1">
    <citation type="submission" date="2021-04" db="EMBL/GenBank/DDBJ databases">
        <authorList>
            <person name="Sun C."/>
        </authorList>
    </citation>
    <scope>NUCLEOTIDE SEQUENCE [LARGE SCALE GENOMIC DNA]</scope>
    <source>
        <strain evidence="11 12">A79</strain>
    </source>
</reference>
<dbReference type="PRINTS" id="PR00410">
    <property type="entry name" value="PHEHYDRXLASE"/>
</dbReference>
<evidence type="ECO:0000256" key="5">
    <source>
        <dbReference type="ARBA" id="ARBA00022827"/>
    </source>
</evidence>
<gene>
    <name evidence="11" type="ORF">J9B83_02425</name>
</gene>
<keyword evidence="12" id="KW-1185">Reference proteome</keyword>
<dbReference type="Pfam" id="PF00175">
    <property type="entry name" value="NAD_binding_1"/>
    <property type="match status" value="1"/>
</dbReference>
<dbReference type="InterPro" id="IPR039261">
    <property type="entry name" value="FNR_nucleotide-bd"/>
</dbReference>
<keyword evidence="4" id="KW-0479">Metal-binding</keyword>